<dbReference type="InterPro" id="IPR014710">
    <property type="entry name" value="RmlC-like_jellyroll"/>
</dbReference>
<keyword evidence="3" id="KW-1185">Reference proteome</keyword>
<dbReference type="OrthoDB" id="785995at2"/>
<dbReference type="AlphaFoldDB" id="A0A098S3P3"/>
<organism evidence="2 3">
    <name type="scientific">Phaeodactylibacter xiamenensis</name>
    <dbReference type="NCBI Taxonomy" id="1524460"/>
    <lineage>
        <taxon>Bacteria</taxon>
        <taxon>Pseudomonadati</taxon>
        <taxon>Bacteroidota</taxon>
        <taxon>Saprospiria</taxon>
        <taxon>Saprospirales</taxon>
        <taxon>Haliscomenobacteraceae</taxon>
        <taxon>Phaeodactylibacter</taxon>
    </lineage>
</organism>
<protein>
    <recommendedName>
        <fullName evidence="4">Cupin 2 conserved barrel domain-containing protein</fullName>
    </recommendedName>
</protein>
<dbReference type="SUPFAM" id="SSF51182">
    <property type="entry name" value="RmlC-like cupins"/>
    <property type="match status" value="1"/>
</dbReference>
<dbReference type="InterPro" id="IPR011051">
    <property type="entry name" value="RmlC_Cupin_sf"/>
</dbReference>
<name>A0A098S3P3_9BACT</name>
<evidence type="ECO:0000313" key="3">
    <source>
        <dbReference type="Proteomes" id="UP000029736"/>
    </source>
</evidence>
<proteinExistence type="predicted"/>
<feature type="signal peptide" evidence="1">
    <location>
        <begin position="1"/>
        <end position="22"/>
    </location>
</feature>
<dbReference type="Gene3D" id="2.60.120.10">
    <property type="entry name" value="Jelly Rolls"/>
    <property type="match status" value="2"/>
</dbReference>
<dbReference type="STRING" id="1524460.IX84_18265"/>
<feature type="chain" id="PRO_5001939832" description="Cupin 2 conserved barrel domain-containing protein" evidence="1">
    <location>
        <begin position="23"/>
        <end position="244"/>
    </location>
</feature>
<gene>
    <name evidence="2" type="ORF">IX84_18265</name>
</gene>
<reference evidence="2 3" key="1">
    <citation type="journal article" date="2014" name="Int. J. Syst. Evol. Microbiol.">
        <title>Phaeodactylibacter xiamenensis gen. nov., sp. nov., a member of the family Saprospiraceae isolated from the marine alga Phaeodactylum tricornutum.</title>
        <authorList>
            <person name="Chen Z.Jr."/>
            <person name="Lei X."/>
            <person name="Lai Q."/>
            <person name="Li Y."/>
            <person name="Zhang B."/>
            <person name="Zhang J."/>
            <person name="Zhang H."/>
            <person name="Yang L."/>
            <person name="Zheng W."/>
            <person name="Tian Y."/>
            <person name="Yu Z."/>
            <person name="Xu H.Jr."/>
            <person name="Zheng T."/>
        </authorList>
    </citation>
    <scope>NUCLEOTIDE SEQUENCE [LARGE SCALE GENOMIC DNA]</scope>
    <source>
        <strain evidence="2 3">KD52</strain>
    </source>
</reference>
<dbReference type="EMBL" id="JPOS01000039">
    <property type="protein sequence ID" value="KGE86979.1"/>
    <property type="molecule type" value="Genomic_DNA"/>
</dbReference>
<keyword evidence="1" id="KW-0732">Signal</keyword>
<comment type="caution">
    <text evidence="2">The sequence shown here is derived from an EMBL/GenBank/DDBJ whole genome shotgun (WGS) entry which is preliminary data.</text>
</comment>
<evidence type="ECO:0000256" key="1">
    <source>
        <dbReference type="SAM" id="SignalP"/>
    </source>
</evidence>
<dbReference type="Proteomes" id="UP000029736">
    <property type="component" value="Unassembled WGS sequence"/>
</dbReference>
<evidence type="ECO:0008006" key="4">
    <source>
        <dbReference type="Google" id="ProtNLM"/>
    </source>
</evidence>
<sequence>MKIKLFIAASFLVFLWSCQSSGTDNQQEQTATDSLAQAADTELPSRMATTVLENPYIRVKEMTLSPGADQPLHEGGPRVVYSLTDYKMSWREGEGEPAEKSWSTGDVHWHDAGTHAVTNTGQSEAVFLVAMRTDEALPACDEEKALDNDVNKVSPDKAEVLFENEQVKVTKVTLEAGAEIPEHSGANRVIYALSDYRINFASDKEGTGEHSFEAGQAHWHEACTHSLSNTGSTTAVFLVIAFKN</sequence>
<evidence type="ECO:0000313" key="2">
    <source>
        <dbReference type="EMBL" id="KGE86979.1"/>
    </source>
</evidence>
<accession>A0A098S3P3</accession>
<dbReference type="RefSeq" id="WP_044223597.1">
    <property type="nucleotide sequence ID" value="NZ_JBKAGJ010000008.1"/>
</dbReference>